<dbReference type="PANTHER" id="PTHR38788:SF3">
    <property type="entry name" value="CLR5 DOMAIN-CONTAINING PROTEIN"/>
    <property type="match status" value="1"/>
</dbReference>
<dbReference type="InterPro" id="IPR036770">
    <property type="entry name" value="Ankyrin_rpt-contain_sf"/>
</dbReference>
<dbReference type="OrthoDB" id="3694222at2759"/>
<dbReference type="SMART" id="SM00248">
    <property type="entry name" value="ANK"/>
    <property type="match status" value="6"/>
</dbReference>
<dbReference type="AlphaFoldDB" id="A0A2T2NYT9"/>
<feature type="non-terminal residue" evidence="2">
    <location>
        <position position="980"/>
    </location>
</feature>
<dbReference type="STRING" id="1448308.A0A2T2NYT9"/>
<sequence>MDQSRRRRISEEEWARHKGTIQRIYVVEDRPLLGEDGLMRTMERDHGFSATKAQYETQLKKKWHFRKYSTKDELFGRVGGSSQISADLFFSERVACRTRDARENARVRSRGIIRQKKAPRTPFELFGPLETQQLTTQSFPLPIRAHEPIQLNLFQVENDLQAALGIPNEMLETPQFPEPGWSTGIGNLPFGLDQMPQSMDVPSLTGGIPSLSEFPFMGVSSEEQPCTNLDILRDSNNYSVFSSISIMEQLDSNILRIAKGRIQGIGRKLSAITWIPNGSYAPEIETVLESQSVEARLIYSVVSSLINRSSAPAQSRRQLISWDPIHKGVLDTIYSQSASQINHILDSIPPLMSQSFQEGMFWSALEAGSTKTVDLILKRGLQLNRVKFRVSNFLYTPLERSSLRRDHKMINLLASHGADPNTFCHANPLALCLESEPEGGTIQQRTMETLSALLKAGAIPERKAVAKMLKFSDPKVLTIFVQEYRGPLFKAYFETGFLPGIHRFAEKETALRATKNVLDNWEALINEHSYTVTGDHTLGNALVSSLAYAVERENFPAIDMLLCTVRPNNECLIRAVRIRSISLIERFLQIGTLPDQFIHIPCFIWDWQIGSQEVTSAIVEAIQIGFTAAVSLFETKGPTLAELWEKSTSKEKLLTASHKSEDKSILLFFLECVSKEAKVKSWGWIELVYEAIKAGNEEIIIRVLGCMQPDPIPEVLDAVIEAACESLNLNWVAIVGDTFTFTRVPREMPSPPPPLLSHINHGRIVYCEDVEFIRCVAKLVHPSYWHRANITGKWGEKFMVKGQPISIITLAILERQEKFIELLIDLGVEIVGTRTKWDIYPPPPSTLSAAILARHSSLIDKLFDLGADPVDDTAFFIAVRQGNLQIVKKLVGLALNTPKKGRRLFDGLALSELLKNNDFDMISVIVSATDCTSLVNDFEKDRNAEGKEPFVSPLGQAILSKHPRSIEILKLFLDHEANPN</sequence>
<dbReference type="PANTHER" id="PTHR38788">
    <property type="entry name" value="CLR5 DOMAIN-CONTAINING PROTEIN"/>
    <property type="match status" value="1"/>
</dbReference>
<gene>
    <name evidence="2" type="ORF">BS50DRAFT_520393</name>
</gene>
<dbReference type="InterPro" id="IPR025676">
    <property type="entry name" value="Clr5_dom"/>
</dbReference>
<dbReference type="InterPro" id="IPR002110">
    <property type="entry name" value="Ankyrin_rpt"/>
</dbReference>
<organism evidence="2 3">
    <name type="scientific">Corynespora cassiicola Philippines</name>
    <dbReference type="NCBI Taxonomy" id="1448308"/>
    <lineage>
        <taxon>Eukaryota</taxon>
        <taxon>Fungi</taxon>
        <taxon>Dikarya</taxon>
        <taxon>Ascomycota</taxon>
        <taxon>Pezizomycotina</taxon>
        <taxon>Dothideomycetes</taxon>
        <taxon>Pleosporomycetidae</taxon>
        <taxon>Pleosporales</taxon>
        <taxon>Corynesporascaceae</taxon>
        <taxon>Corynespora</taxon>
    </lineage>
</organism>
<feature type="domain" description="Clr5" evidence="1">
    <location>
        <begin position="10"/>
        <end position="67"/>
    </location>
</feature>
<name>A0A2T2NYT9_CORCC</name>
<keyword evidence="3" id="KW-1185">Reference proteome</keyword>
<dbReference type="Pfam" id="PF14420">
    <property type="entry name" value="Clr5"/>
    <property type="match status" value="1"/>
</dbReference>
<accession>A0A2T2NYT9</accession>
<protein>
    <recommendedName>
        <fullName evidence="1">Clr5 domain-containing protein</fullName>
    </recommendedName>
</protein>
<dbReference type="Proteomes" id="UP000240883">
    <property type="component" value="Unassembled WGS sequence"/>
</dbReference>
<evidence type="ECO:0000313" key="2">
    <source>
        <dbReference type="EMBL" id="PSN70529.1"/>
    </source>
</evidence>
<dbReference type="SUPFAM" id="SSF48403">
    <property type="entry name" value="Ankyrin repeat"/>
    <property type="match status" value="1"/>
</dbReference>
<reference evidence="2 3" key="1">
    <citation type="journal article" date="2018" name="Front. Microbiol.">
        <title>Genome-Wide Analysis of Corynespora cassiicola Leaf Fall Disease Putative Effectors.</title>
        <authorList>
            <person name="Lopez D."/>
            <person name="Ribeiro S."/>
            <person name="Label P."/>
            <person name="Fumanal B."/>
            <person name="Venisse J.S."/>
            <person name="Kohler A."/>
            <person name="de Oliveira R.R."/>
            <person name="Labutti K."/>
            <person name="Lipzen A."/>
            <person name="Lail K."/>
            <person name="Bauer D."/>
            <person name="Ohm R.A."/>
            <person name="Barry K.W."/>
            <person name="Spatafora J."/>
            <person name="Grigoriev I.V."/>
            <person name="Martin F.M."/>
            <person name="Pujade-Renaud V."/>
        </authorList>
    </citation>
    <scope>NUCLEOTIDE SEQUENCE [LARGE SCALE GENOMIC DNA]</scope>
    <source>
        <strain evidence="2 3">Philippines</strain>
    </source>
</reference>
<evidence type="ECO:0000313" key="3">
    <source>
        <dbReference type="Proteomes" id="UP000240883"/>
    </source>
</evidence>
<evidence type="ECO:0000259" key="1">
    <source>
        <dbReference type="Pfam" id="PF14420"/>
    </source>
</evidence>
<dbReference type="Gene3D" id="1.25.40.20">
    <property type="entry name" value="Ankyrin repeat-containing domain"/>
    <property type="match status" value="2"/>
</dbReference>
<proteinExistence type="predicted"/>
<dbReference type="EMBL" id="KZ678132">
    <property type="protein sequence ID" value="PSN70529.1"/>
    <property type="molecule type" value="Genomic_DNA"/>
</dbReference>